<feature type="transmembrane region" description="Helical" evidence="10">
    <location>
        <begin position="507"/>
        <end position="532"/>
    </location>
</feature>
<feature type="compositionally biased region" description="Low complexity" evidence="9">
    <location>
        <begin position="1395"/>
        <end position="1408"/>
    </location>
</feature>
<keyword evidence="8 10" id="KW-0472">Membrane</keyword>
<evidence type="ECO:0000256" key="6">
    <source>
        <dbReference type="ARBA" id="ARBA00022840"/>
    </source>
</evidence>
<feature type="transmembrane region" description="Helical" evidence="10">
    <location>
        <begin position="935"/>
        <end position="960"/>
    </location>
</feature>
<dbReference type="InterPro" id="IPR017871">
    <property type="entry name" value="ABC_transporter-like_CS"/>
</dbReference>
<evidence type="ECO:0000313" key="14">
    <source>
        <dbReference type="Proteomes" id="UP000269793"/>
    </source>
</evidence>
<dbReference type="SUPFAM" id="SSF52540">
    <property type="entry name" value="P-loop containing nucleoside triphosphate hydrolases"/>
    <property type="match status" value="2"/>
</dbReference>
<dbReference type="CDD" id="cd18597">
    <property type="entry name" value="ABC_6TM_YOR1_D1_like"/>
    <property type="match status" value="1"/>
</dbReference>
<feature type="transmembrane region" description="Helical" evidence="10">
    <location>
        <begin position="1071"/>
        <end position="1102"/>
    </location>
</feature>
<feature type="region of interest" description="Disordered" evidence="9">
    <location>
        <begin position="1385"/>
        <end position="1412"/>
    </location>
</feature>
<comment type="similarity">
    <text evidence="2">Belongs to the ABC transporter superfamily. ABCC family. Conjugate transporter (TC 3.A.1.208) subfamily.</text>
</comment>
<evidence type="ECO:0000256" key="4">
    <source>
        <dbReference type="ARBA" id="ARBA00022692"/>
    </source>
</evidence>
<dbReference type="PANTHER" id="PTHR24223">
    <property type="entry name" value="ATP-BINDING CASSETTE SUB-FAMILY C"/>
    <property type="match status" value="1"/>
</dbReference>
<evidence type="ECO:0000256" key="8">
    <source>
        <dbReference type="ARBA" id="ARBA00023136"/>
    </source>
</evidence>
<keyword evidence="4 10" id="KW-0812">Transmembrane</keyword>
<feature type="domain" description="ABC transporter" evidence="11">
    <location>
        <begin position="1267"/>
        <end position="1532"/>
    </location>
</feature>
<evidence type="ECO:0000259" key="12">
    <source>
        <dbReference type="PROSITE" id="PS50929"/>
    </source>
</evidence>
<evidence type="ECO:0000259" key="11">
    <source>
        <dbReference type="PROSITE" id="PS50893"/>
    </source>
</evidence>
<comment type="subcellular location">
    <subcellularLocation>
        <location evidence="1">Membrane</location>
        <topology evidence="1">Multi-pass membrane protein</topology>
    </subcellularLocation>
</comment>
<dbReference type="Gene3D" id="3.40.50.300">
    <property type="entry name" value="P-loop containing nucleotide triphosphate hydrolases"/>
    <property type="match status" value="2"/>
</dbReference>
<protein>
    <submittedName>
        <fullName evidence="13">Oligomycin resistance ATP-dependent permease YOR1</fullName>
    </submittedName>
</protein>
<dbReference type="CDD" id="cd03250">
    <property type="entry name" value="ABCC_MRP_domain1"/>
    <property type="match status" value="1"/>
</dbReference>
<feature type="compositionally biased region" description="Basic and acidic residues" evidence="9">
    <location>
        <begin position="1"/>
        <end position="13"/>
    </location>
</feature>
<feature type="transmembrane region" description="Helical" evidence="10">
    <location>
        <begin position="365"/>
        <end position="389"/>
    </location>
</feature>
<dbReference type="Proteomes" id="UP000269793">
    <property type="component" value="Chromosome I"/>
</dbReference>
<gene>
    <name evidence="13" type="primary">YOR1</name>
    <name evidence="13" type="ORF">DNF11_0691</name>
</gene>
<evidence type="ECO:0000256" key="9">
    <source>
        <dbReference type="SAM" id="MobiDB-lite"/>
    </source>
</evidence>
<feature type="region of interest" description="Disordered" evidence="9">
    <location>
        <begin position="1"/>
        <end position="62"/>
    </location>
</feature>
<dbReference type="InterPro" id="IPR011527">
    <property type="entry name" value="ABC1_TM_dom"/>
</dbReference>
<feature type="domain" description="ABC transporter" evidence="11">
    <location>
        <begin position="641"/>
        <end position="868"/>
    </location>
</feature>
<dbReference type="PANTHER" id="PTHR24223:SF456">
    <property type="entry name" value="MULTIDRUG RESISTANCE-ASSOCIATED PROTEIN LETHAL(2)03659"/>
    <property type="match status" value="1"/>
</dbReference>
<dbReference type="SMART" id="SM00382">
    <property type="entry name" value="AAA"/>
    <property type="match status" value="2"/>
</dbReference>
<evidence type="ECO:0000256" key="5">
    <source>
        <dbReference type="ARBA" id="ARBA00022741"/>
    </source>
</evidence>
<evidence type="ECO:0000256" key="10">
    <source>
        <dbReference type="SAM" id="Phobius"/>
    </source>
</evidence>
<keyword evidence="3" id="KW-0813">Transport</keyword>
<feature type="region of interest" description="Disordered" evidence="9">
    <location>
        <begin position="1572"/>
        <end position="1591"/>
    </location>
</feature>
<dbReference type="Pfam" id="PF00664">
    <property type="entry name" value="ABC_membrane"/>
    <property type="match status" value="2"/>
</dbReference>
<dbReference type="CDD" id="cd03244">
    <property type="entry name" value="ABCC_MRP_domain2"/>
    <property type="match status" value="1"/>
</dbReference>
<evidence type="ECO:0000256" key="2">
    <source>
        <dbReference type="ARBA" id="ARBA00009726"/>
    </source>
</evidence>
<evidence type="ECO:0000256" key="1">
    <source>
        <dbReference type="ARBA" id="ARBA00004141"/>
    </source>
</evidence>
<dbReference type="PROSITE" id="PS50893">
    <property type="entry name" value="ABC_TRANSPORTER_2"/>
    <property type="match status" value="2"/>
</dbReference>
<dbReference type="GO" id="GO:0140359">
    <property type="term" value="F:ABC-type transporter activity"/>
    <property type="evidence" value="ECO:0007669"/>
    <property type="project" value="InterPro"/>
</dbReference>
<dbReference type="InterPro" id="IPR027417">
    <property type="entry name" value="P-loop_NTPase"/>
</dbReference>
<dbReference type="PROSITE" id="PS50929">
    <property type="entry name" value="ABC_TM1F"/>
    <property type="match status" value="2"/>
</dbReference>
<dbReference type="VEuPathDB" id="FungiDB:DNF11_0691"/>
<dbReference type="GO" id="GO:0005524">
    <property type="term" value="F:ATP binding"/>
    <property type="evidence" value="ECO:0007669"/>
    <property type="project" value="UniProtKB-KW"/>
</dbReference>
<evidence type="ECO:0000313" key="13">
    <source>
        <dbReference type="EMBL" id="AYO41641.1"/>
    </source>
</evidence>
<dbReference type="Pfam" id="PF00005">
    <property type="entry name" value="ABC_tran"/>
    <property type="match status" value="2"/>
</dbReference>
<feature type="transmembrane region" description="Helical" evidence="10">
    <location>
        <begin position="395"/>
        <end position="415"/>
    </location>
</feature>
<dbReference type="PROSITE" id="PS00211">
    <property type="entry name" value="ABC_TRANSPORTER_1"/>
    <property type="match status" value="2"/>
</dbReference>
<keyword evidence="7 10" id="KW-1133">Transmembrane helix</keyword>
<feature type="transmembrane region" description="Helical" evidence="10">
    <location>
        <begin position="991"/>
        <end position="1018"/>
    </location>
</feature>
<dbReference type="InterPro" id="IPR003593">
    <property type="entry name" value="AAA+_ATPase"/>
</dbReference>
<dbReference type="FunFam" id="3.40.50.300:FF:000565">
    <property type="entry name" value="ABC bile acid transporter"/>
    <property type="match status" value="1"/>
</dbReference>
<proteinExistence type="inferred from homology"/>
<organism evidence="13 14">
    <name type="scientific">Malassezia restricta (strain ATCC 96810 / NBRC 103918 / CBS 7877)</name>
    <name type="common">Seborrheic dermatitis infection agent</name>
    <dbReference type="NCBI Taxonomy" id="425264"/>
    <lineage>
        <taxon>Eukaryota</taxon>
        <taxon>Fungi</taxon>
        <taxon>Dikarya</taxon>
        <taxon>Basidiomycota</taxon>
        <taxon>Ustilaginomycotina</taxon>
        <taxon>Malasseziomycetes</taxon>
        <taxon>Malasseziales</taxon>
        <taxon>Malasseziaceae</taxon>
        <taxon>Malassezia</taxon>
    </lineage>
</organism>
<sequence>MSHPQEPIDEKYDGNLSSPPDSGKIPEKYQPFSDEDEFLMDNQHPKSRTGDTSVKREDRQGNQKFGVRVREHWWQLWRFKNAPPPPPESLDDAKELPLGRANIFSDYTYHWIGSMLLLGYRRPLEATDLWAMDGPRQAEHLSNKLVQCWEARVAKADKQNEKFRNGQAKPSASMYRKWKSQAKKECEEKVGGEASVEERLAAKEAIWSMPDFSVLKQIEITSEMRRKKELAGSVKSGQKRANLFMSCFDIFWPHILEAFLSKLLADVAQMCSALVIEQLMGAIRQEKTGLACGYSVVMFVMLVIGNILSNRFFYKSLYVGVFCRAALVSGIFRRALNMQGRDRSTGKLVNHISTDVSRIDFGAQWWLLAFTAPVEIIVCLIILLTRFGVSCLSGFALIVVVMPFQMFYMLFLFTLRAKSMQWTDRRARRTQEVVSGMRIVKLFSYESNFFKLISDLRKHELKYIFYLAVARSGLMASAISLPLLSSVLAVITYYFKNGLDLEDLEKVFPAITLFQLLRLPLMFLPFGLSVIADGLNSFMRLRDVFYAEQHDTTLHSDESSPYGLFINDATFLWESVEEDETLKPVKKLNEKSSKRQAKHKRLWARLLRNRKSKPAKSGKKFKFLRRKDKVSAAEVAADEGVPVTSVPDKMPDEVIETPFQMENVNLKVRRGELCAVIGPVGSGKSSLILGAIGEMSRSAGDVIWSSQRVAYCAQSAWIQNATIRENIVFGQPWNAKHYWDCVKRAELFADFAILQGGDMTEIGERGVTLSGGQKQRINIARALYFDADIICLDDPLSAVDAHVGKALFNNAILPLRDQGKTVILVTHAIQHLPRCDRIVLMDDGRIDETGTYEELMSLRGSFFNTMYNFGMLKDQEEDADELAAEEEDSKAPAKKYTLADLSKPGFGKTTESEERNTGSVDGHVWLSYIRAGKGWLVVPIVLVAGACMQASTNLSSYWVIWWQMWEGEKADQKARDVPVTTNKSIGLEAGVYAALGIIQLLFNFVMDVALGVMTFLASRRLHDNGMRRVIYAPMAWFDTTPLGRIMNRFGKDIDVLDNQLSNLVRQCASTVLSILGASIMVIVFTYYFAIVVVAVFVFAYFFSTFYRSSAREFKRVDALLRSTLYSHFAESLSGLTTIRAYRESDRFLHDNYKYMDLQNRAYFLTIVNQRWLGLRLDVLGSVCVLITGLLCSNRVGTINSGTSGVSLSQVVTVAQTLGFLTRQLTELENEMNSAERVVYYAESLDQEPAQQIPENKPDAAWPSHGKVELNNVWLRYRPNLPPVLKGVNFTVNGGEKVGIVGRTGAGKSSILTVLLRLAEATEGTVRVDDVDVSKIGLEDLRRSIAILPQEPLLFSGTLRSNLDPFERFDDARLWDAMHRAYLTSASNASEPGTGTVTPNPDATTPNNPLATQEQQPISLTRLTLDSIIDEEGANLSVGQRSLVSLARALVKNSKIILLDEATASVDLETDTKIQRTIRTEFADRTMLCIAHRLSTIIGYDKIIVMDDGKVAEFDTPLNLFDTPDSIFRGMCERSGIIRNDIVSARSLVTSAAANQASAQDHSMTEHVHTTVLNQQPVMYPPPPQQTDNSKE</sequence>
<dbReference type="STRING" id="425264.A0A3G2S0S9"/>
<feature type="domain" description="ABC transmembrane type-1" evidence="12">
    <location>
        <begin position="989"/>
        <end position="1229"/>
    </location>
</feature>
<feature type="compositionally biased region" description="Polar residues" evidence="9">
    <location>
        <begin position="1385"/>
        <end position="1394"/>
    </location>
</feature>
<reference evidence="13 14" key="1">
    <citation type="submission" date="2018-10" db="EMBL/GenBank/DDBJ databases">
        <title>Complete genome sequence of Malassezia restricta CBS 7877.</title>
        <authorList>
            <person name="Morand S.C."/>
            <person name="Bertignac M."/>
            <person name="Iltis A."/>
            <person name="Kolder I."/>
            <person name="Pirovano W."/>
            <person name="Jourdain R."/>
            <person name="Clavaud C."/>
        </authorList>
    </citation>
    <scope>NUCLEOTIDE SEQUENCE [LARGE SCALE GENOMIC DNA]</scope>
    <source>
        <strain evidence="13 14">CBS 7877</strain>
    </source>
</reference>
<dbReference type="InterPro" id="IPR050173">
    <property type="entry name" value="ABC_transporter_C-like"/>
</dbReference>
<dbReference type="InterPro" id="IPR036640">
    <property type="entry name" value="ABC1_TM_sf"/>
</dbReference>
<dbReference type="EMBL" id="CP033148">
    <property type="protein sequence ID" value="AYO41641.1"/>
    <property type="molecule type" value="Genomic_DNA"/>
</dbReference>
<accession>A0A3G2S0S9</accession>
<dbReference type="GO" id="GO:0016887">
    <property type="term" value="F:ATP hydrolysis activity"/>
    <property type="evidence" value="ECO:0007669"/>
    <property type="project" value="InterPro"/>
</dbReference>
<feature type="transmembrane region" description="Helical" evidence="10">
    <location>
        <begin position="463"/>
        <end position="495"/>
    </location>
</feature>
<dbReference type="InterPro" id="IPR003439">
    <property type="entry name" value="ABC_transporter-like_ATP-bd"/>
</dbReference>
<name>A0A3G2S0S9_MALR7</name>
<dbReference type="OrthoDB" id="6500128at2759"/>
<feature type="transmembrane region" description="Helical" evidence="10">
    <location>
        <begin position="288"/>
        <end position="307"/>
    </location>
</feature>
<feature type="domain" description="ABC transmembrane type-1" evidence="12">
    <location>
        <begin position="258"/>
        <end position="533"/>
    </location>
</feature>
<dbReference type="CDD" id="cd18606">
    <property type="entry name" value="ABC_6TM_YOR1_D2_like"/>
    <property type="match status" value="1"/>
</dbReference>
<evidence type="ECO:0000256" key="7">
    <source>
        <dbReference type="ARBA" id="ARBA00022989"/>
    </source>
</evidence>
<keyword evidence="5" id="KW-0547">Nucleotide-binding</keyword>
<keyword evidence="14" id="KW-1185">Reference proteome</keyword>
<dbReference type="GO" id="GO:0016020">
    <property type="term" value="C:membrane"/>
    <property type="evidence" value="ECO:0007669"/>
    <property type="project" value="UniProtKB-SubCell"/>
</dbReference>
<evidence type="ECO:0000256" key="3">
    <source>
        <dbReference type="ARBA" id="ARBA00022448"/>
    </source>
</evidence>
<dbReference type="FunFam" id="3.40.50.300:FF:000997">
    <property type="entry name" value="Multidrug resistance-associated protein 1"/>
    <property type="match status" value="1"/>
</dbReference>
<dbReference type="SUPFAM" id="SSF90123">
    <property type="entry name" value="ABC transporter transmembrane region"/>
    <property type="match status" value="2"/>
</dbReference>
<keyword evidence="6" id="KW-0067">ATP-binding</keyword>
<dbReference type="Gene3D" id="1.20.1560.10">
    <property type="entry name" value="ABC transporter type 1, transmembrane domain"/>
    <property type="match status" value="2"/>
</dbReference>
<dbReference type="FunFam" id="1.20.1560.10:FF:000010">
    <property type="entry name" value="Multidrug resistance-associated ABC transporter"/>
    <property type="match status" value="1"/>
</dbReference>